<evidence type="ECO:0000313" key="5">
    <source>
        <dbReference type="EMBL" id="KAE9110641.1"/>
    </source>
</evidence>
<dbReference type="EMBL" id="QXFX01001611">
    <property type="protein sequence ID" value="KAE9087484.1"/>
    <property type="molecule type" value="Genomic_DNA"/>
</dbReference>
<evidence type="ECO:0000313" key="1">
    <source>
        <dbReference type="EMBL" id="KAE8937333.1"/>
    </source>
</evidence>
<keyword evidence="11" id="KW-1185">Reference proteome</keyword>
<evidence type="ECO:0000313" key="7">
    <source>
        <dbReference type="EMBL" id="KAE9238514.1"/>
    </source>
</evidence>
<dbReference type="EMBL" id="QXFZ01000601">
    <property type="protein sequence ID" value="KAE9110641.1"/>
    <property type="molecule type" value="Genomic_DNA"/>
</dbReference>
<protein>
    <submittedName>
        <fullName evidence="3">Uncharacterized protein</fullName>
    </submittedName>
</protein>
<dbReference type="AlphaFoldDB" id="A0A6A3QTB8"/>
<dbReference type="Proteomes" id="UP000440732">
    <property type="component" value="Unassembled WGS sequence"/>
</dbReference>
<accession>A0A6A3QTB8</accession>
<dbReference type="EMBL" id="QXGB01000546">
    <property type="protein sequence ID" value="KAE9211141.1"/>
    <property type="molecule type" value="Genomic_DNA"/>
</dbReference>
<evidence type="ECO:0000313" key="17">
    <source>
        <dbReference type="Proteomes" id="UP000486351"/>
    </source>
</evidence>
<comment type="caution">
    <text evidence="3">The sequence shown here is derived from an EMBL/GenBank/DDBJ whole genome shotgun (WGS) entry which is preliminary data.</text>
</comment>
<evidence type="ECO:0000313" key="3">
    <source>
        <dbReference type="EMBL" id="KAE9082301.1"/>
    </source>
</evidence>
<dbReference type="Proteomes" id="UP000488956">
    <property type="component" value="Unassembled WGS sequence"/>
</dbReference>
<evidence type="ECO:0000313" key="18">
    <source>
        <dbReference type="Proteomes" id="UP000488956"/>
    </source>
</evidence>
<name>A0A6A3QTB8_9STRA</name>
<evidence type="ECO:0000313" key="14">
    <source>
        <dbReference type="Proteomes" id="UP000440732"/>
    </source>
</evidence>
<evidence type="ECO:0000313" key="10">
    <source>
        <dbReference type="Proteomes" id="UP000429523"/>
    </source>
</evidence>
<dbReference type="EMBL" id="QXFY01000840">
    <property type="protein sequence ID" value="KAE9334562.1"/>
    <property type="molecule type" value="Genomic_DNA"/>
</dbReference>
<dbReference type="Proteomes" id="UP000486351">
    <property type="component" value="Unassembled WGS sequence"/>
</dbReference>
<proteinExistence type="predicted"/>
<dbReference type="Proteomes" id="UP000460718">
    <property type="component" value="Unassembled WGS sequence"/>
</dbReference>
<dbReference type="EMBL" id="QXGF01000646">
    <property type="protein sequence ID" value="KAE8937333.1"/>
    <property type="molecule type" value="Genomic_DNA"/>
</dbReference>
<dbReference type="EMBL" id="QXGE01000842">
    <property type="protein sequence ID" value="KAE9302617.1"/>
    <property type="molecule type" value="Genomic_DNA"/>
</dbReference>
<organism evidence="3 14">
    <name type="scientific">Phytophthora fragariae</name>
    <dbReference type="NCBI Taxonomy" id="53985"/>
    <lineage>
        <taxon>Eukaryota</taxon>
        <taxon>Sar</taxon>
        <taxon>Stramenopiles</taxon>
        <taxon>Oomycota</taxon>
        <taxon>Peronosporomycetes</taxon>
        <taxon>Peronosporales</taxon>
        <taxon>Peronosporaceae</taxon>
        <taxon>Phytophthora</taxon>
    </lineage>
</organism>
<dbReference type="Proteomes" id="UP000441208">
    <property type="component" value="Unassembled WGS sequence"/>
</dbReference>
<gene>
    <name evidence="8" type="ORF">PF001_g13922</name>
    <name evidence="7" type="ORF">PF002_g10625</name>
    <name evidence="6" type="ORF">PF005_g11122</name>
    <name evidence="3" type="ORF">PF006_g26935</name>
    <name evidence="5" type="ORF">PF007_g11804</name>
    <name evidence="9" type="ORF">PF008_g13897</name>
    <name evidence="1" type="ORF">PF009_g12775</name>
    <name evidence="4" type="ORF">PF010_g19709</name>
    <name evidence="2" type="ORF">PF011_g12618</name>
</gene>
<sequence>MAIRNWDDFDGFDEEGRPLKFPRHTAQVRLDTINSLAAQNRSLHREIDALYTALQKAYDTIAALRRSQALEMFGSDGDDSEDDEPWFIETFSESEDSGENTIIDLTYESE</sequence>
<dbReference type="EMBL" id="QXGD01000470">
    <property type="protein sequence ID" value="KAE9238514.1"/>
    <property type="molecule type" value="Genomic_DNA"/>
</dbReference>
<evidence type="ECO:0000313" key="6">
    <source>
        <dbReference type="EMBL" id="KAE9211141.1"/>
    </source>
</evidence>
<dbReference type="EMBL" id="QXFW01000741">
    <property type="protein sequence ID" value="KAE9004049.1"/>
    <property type="molecule type" value="Genomic_DNA"/>
</dbReference>
<evidence type="ECO:0000313" key="16">
    <source>
        <dbReference type="Proteomes" id="UP000460718"/>
    </source>
</evidence>
<evidence type="ECO:0000313" key="11">
    <source>
        <dbReference type="Proteomes" id="UP000433483"/>
    </source>
</evidence>
<evidence type="ECO:0000313" key="4">
    <source>
        <dbReference type="EMBL" id="KAE9087484.1"/>
    </source>
</evidence>
<dbReference type="Proteomes" id="UP000440367">
    <property type="component" value="Unassembled WGS sequence"/>
</dbReference>
<evidence type="ECO:0000313" key="2">
    <source>
        <dbReference type="EMBL" id="KAE9004049.1"/>
    </source>
</evidence>
<dbReference type="Proteomes" id="UP000437068">
    <property type="component" value="Unassembled WGS sequence"/>
</dbReference>
<evidence type="ECO:0000313" key="8">
    <source>
        <dbReference type="EMBL" id="KAE9302617.1"/>
    </source>
</evidence>
<dbReference type="Proteomes" id="UP000429523">
    <property type="component" value="Unassembled WGS sequence"/>
</dbReference>
<dbReference type="EMBL" id="QXGA01003521">
    <property type="protein sequence ID" value="KAE9082301.1"/>
    <property type="molecule type" value="Genomic_DNA"/>
</dbReference>
<evidence type="ECO:0000313" key="15">
    <source>
        <dbReference type="Proteomes" id="UP000441208"/>
    </source>
</evidence>
<evidence type="ECO:0000313" key="9">
    <source>
        <dbReference type="EMBL" id="KAE9334562.1"/>
    </source>
</evidence>
<reference evidence="10 11" key="1">
    <citation type="submission" date="2018-08" db="EMBL/GenBank/DDBJ databases">
        <title>Genomic investigation of the strawberry pathogen Phytophthora fragariae indicates pathogenicity is determined by transcriptional variation in three key races.</title>
        <authorList>
            <person name="Adams T.M."/>
            <person name="Armitage A.D."/>
            <person name="Sobczyk M.K."/>
            <person name="Bates H.J."/>
            <person name="Dunwell J.M."/>
            <person name="Nellist C.F."/>
            <person name="Harrison R.J."/>
        </authorList>
    </citation>
    <scope>NUCLEOTIDE SEQUENCE [LARGE SCALE GENOMIC DNA]</scope>
    <source>
        <strain evidence="8 12">A4</strain>
        <strain evidence="7 13">BC-1</strain>
        <strain evidence="6 11">NOV-27</strain>
        <strain evidence="3 14">NOV-5</strain>
        <strain evidence="5 15">NOV-71</strain>
        <strain evidence="9 17">NOV-77</strain>
        <strain evidence="1 10">NOV-9</strain>
        <strain evidence="4 18">ONT-3</strain>
        <strain evidence="2 16">SCRP245</strain>
    </source>
</reference>
<evidence type="ECO:0000313" key="12">
    <source>
        <dbReference type="Proteomes" id="UP000437068"/>
    </source>
</evidence>
<dbReference type="Proteomes" id="UP000433483">
    <property type="component" value="Unassembled WGS sequence"/>
</dbReference>
<evidence type="ECO:0000313" key="13">
    <source>
        <dbReference type="Proteomes" id="UP000440367"/>
    </source>
</evidence>